<comment type="similarity">
    <text evidence="1">Belongs to the class IV-like SAM-binding methyltransferase superfamily. RNA methyltransferase TrmH family.</text>
</comment>
<dbReference type="SUPFAM" id="SSF55315">
    <property type="entry name" value="L30e-like"/>
    <property type="match status" value="1"/>
</dbReference>
<dbReference type="RefSeq" id="WP_136005552.1">
    <property type="nucleotide sequence ID" value="NZ_SRYR01000001.1"/>
</dbReference>
<keyword evidence="6" id="KW-1185">Reference proteome</keyword>
<dbReference type="SUPFAM" id="SSF75217">
    <property type="entry name" value="alpha/beta knot"/>
    <property type="match status" value="1"/>
</dbReference>
<dbReference type="Proteomes" id="UP000306888">
    <property type="component" value="Unassembled WGS sequence"/>
</dbReference>
<dbReference type="GO" id="GO:0003723">
    <property type="term" value="F:RNA binding"/>
    <property type="evidence" value="ECO:0007669"/>
    <property type="project" value="InterPro"/>
</dbReference>
<dbReference type="SMART" id="SM00967">
    <property type="entry name" value="SpoU_sub_bind"/>
    <property type="match status" value="1"/>
</dbReference>
<evidence type="ECO:0000313" key="5">
    <source>
        <dbReference type="EMBL" id="TGY44400.1"/>
    </source>
</evidence>
<gene>
    <name evidence="5" type="ORF">E5347_06195</name>
</gene>
<dbReference type="Pfam" id="PF22435">
    <property type="entry name" value="MRM3-like_sub_bind"/>
    <property type="match status" value="1"/>
</dbReference>
<evidence type="ECO:0000256" key="2">
    <source>
        <dbReference type="ARBA" id="ARBA00022603"/>
    </source>
</evidence>
<dbReference type="AlphaFoldDB" id="A0A4V3RLN3"/>
<dbReference type="GO" id="GO:0032259">
    <property type="term" value="P:methylation"/>
    <property type="evidence" value="ECO:0007669"/>
    <property type="project" value="UniProtKB-KW"/>
</dbReference>
<dbReference type="GO" id="GO:0008173">
    <property type="term" value="F:RNA methyltransferase activity"/>
    <property type="evidence" value="ECO:0007669"/>
    <property type="project" value="InterPro"/>
</dbReference>
<organism evidence="5 6">
    <name type="scientific">Clostridium sartagoforme</name>
    <dbReference type="NCBI Taxonomy" id="84031"/>
    <lineage>
        <taxon>Bacteria</taxon>
        <taxon>Bacillati</taxon>
        <taxon>Bacillota</taxon>
        <taxon>Clostridia</taxon>
        <taxon>Eubacteriales</taxon>
        <taxon>Clostridiaceae</taxon>
        <taxon>Clostridium</taxon>
    </lineage>
</organism>
<sequence length="263" mass="29481">MIYIESKDNNLFKYVKKLKERRFRDKEGLFILEGLRLVKEAIKANMEIKNIFISKSYEDKLVSEFNSTLLDNTIILNDNLFSQLASTENPQGVIAVVNKINNNKDEIGDFYLICDKVQDPGNLGTIIRTAHAAGVNGIILTKGTVDIYNDKTIRSTMGSIFYIPIIYEDNDFTFIKKLKSEGFSLITTSLQESKNFFEENLRGKVILAVGNEGNGISDELFDLADKKVKIPMPGDAESLNVAIAASIILFEKVRQGSCGEMNN</sequence>
<dbReference type="Gene3D" id="3.30.1330.30">
    <property type="match status" value="1"/>
</dbReference>
<dbReference type="PANTHER" id="PTHR43191">
    <property type="entry name" value="RRNA METHYLTRANSFERASE 3"/>
    <property type="match status" value="1"/>
</dbReference>
<dbReference type="OrthoDB" id="9785673at2"/>
<dbReference type="PANTHER" id="PTHR43191:SF2">
    <property type="entry name" value="RRNA METHYLTRANSFERASE 3, MITOCHONDRIAL"/>
    <property type="match status" value="1"/>
</dbReference>
<evidence type="ECO:0000256" key="1">
    <source>
        <dbReference type="ARBA" id="ARBA00007228"/>
    </source>
</evidence>
<protein>
    <submittedName>
        <fullName evidence="5">RNA methyltransferase</fullName>
    </submittedName>
</protein>
<dbReference type="InterPro" id="IPR051259">
    <property type="entry name" value="rRNA_Methyltransferase"/>
</dbReference>
<dbReference type="InterPro" id="IPR001537">
    <property type="entry name" value="SpoU_MeTrfase"/>
</dbReference>
<feature type="domain" description="RNA 2-O ribose methyltransferase substrate binding" evidence="4">
    <location>
        <begin position="31"/>
        <end position="103"/>
    </location>
</feature>
<dbReference type="InterPro" id="IPR029026">
    <property type="entry name" value="tRNA_m1G_MTases_N"/>
</dbReference>
<keyword evidence="3 5" id="KW-0808">Transferase</keyword>
<dbReference type="Gene3D" id="3.40.1280.10">
    <property type="match status" value="1"/>
</dbReference>
<proteinExistence type="inferred from homology"/>
<dbReference type="Pfam" id="PF00588">
    <property type="entry name" value="SpoU_methylase"/>
    <property type="match status" value="1"/>
</dbReference>
<evidence type="ECO:0000256" key="3">
    <source>
        <dbReference type="ARBA" id="ARBA00022679"/>
    </source>
</evidence>
<accession>A0A4V3RLN3</accession>
<dbReference type="InterPro" id="IPR029064">
    <property type="entry name" value="Ribosomal_eL30-like_sf"/>
</dbReference>
<dbReference type="CDD" id="cd18095">
    <property type="entry name" value="SpoU-like_rRNA-MTase"/>
    <property type="match status" value="1"/>
</dbReference>
<comment type="caution">
    <text evidence="5">The sequence shown here is derived from an EMBL/GenBank/DDBJ whole genome shotgun (WGS) entry which is preliminary data.</text>
</comment>
<name>A0A4V3RLN3_9CLOT</name>
<evidence type="ECO:0000259" key="4">
    <source>
        <dbReference type="SMART" id="SM00967"/>
    </source>
</evidence>
<dbReference type="GO" id="GO:0005737">
    <property type="term" value="C:cytoplasm"/>
    <property type="evidence" value="ECO:0007669"/>
    <property type="project" value="UniProtKB-ARBA"/>
</dbReference>
<dbReference type="EMBL" id="SRYR01000001">
    <property type="protein sequence ID" value="TGY44400.1"/>
    <property type="molecule type" value="Genomic_DNA"/>
</dbReference>
<keyword evidence="2 5" id="KW-0489">Methyltransferase</keyword>
<dbReference type="InterPro" id="IPR013123">
    <property type="entry name" value="SpoU_subst-bd"/>
</dbReference>
<reference evidence="5 6" key="1">
    <citation type="submission" date="2019-04" db="EMBL/GenBank/DDBJ databases">
        <title>Microbes associate with the intestines of laboratory mice.</title>
        <authorList>
            <person name="Navarre W."/>
            <person name="Wong E."/>
            <person name="Huang K."/>
            <person name="Tropini C."/>
            <person name="Ng K."/>
            <person name="Yu B."/>
        </authorList>
    </citation>
    <scope>NUCLEOTIDE SEQUENCE [LARGE SCALE GENOMIC DNA]</scope>
    <source>
        <strain evidence="5 6">NM50_B9-20</strain>
    </source>
</reference>
<dbReference type="InterPro" id="IPR053888">
    <property type="entry name" value="MRM3-like_sub_bind"/>
</dbReference>
<dbReference type="GO" id="GO:0006396">
    <property type="term" value="P:RNA processing"/>
    <property type="evidence" value="ECO:0007669"/>
    <property type="project" value="InterPro"/>
</dbReference>
<dbReference type="InterPro" id="IPR029028">
    <property type="entry name" value="Alpha/beta_knot_MTases"/>
</dbReference>
<evidence type="ECO:0000313" key="6">
    <source>
        <dbReference type="Proteomes" id="UP000306888"/>
    </source>
</evidence>